<protein>
    <recommendedName>
        <fullName evidence="4">Oxidation resistance protein 1</fullName>
    </recommendedName>
</protein>
<dbReference type="SMART" id="SM00584">
    <property type="entry name" value="TLDc"/>
    <property type="match status" value="1"/>
</dbReference>
<evidence type="ECO:0000256" key="5">
    <source>
        <dbReference type="SAM" id="Coils"/>
    </source>
</evidence>
<dbReference type="OrthoDB" id="298084at2759"/>
<feature type="region of interest" description="Disordered" evidence="6">
    <location>
        <begin position="114"/>
        <end position="139"/>
    </location>
</feature>
<sequence length="439" mass="49945">MHLMQNVSPQGSITRLDSSKAPLLFEIPKHFQHPDQLTVNLLVQLVVWLIGIARCLQASIGPGVRNERSICCILFFIKIIKPKIIDQMGNTCTQPKQSKVISILPIENPSNSVEKTKSIRLNDETKPNISSNSENADQIRDNVSPLDHKQSHPNNDKTMVAEEKTLAIIEEEEEEMKEENIESTIEDTKQIYIEKHIVTALMRLQAPMMYVNTMHDGSQFPQIDPPPPEAELIMKNPSRIPEVMEKKNLIALWFNTRNLKLDLLFQSSVHGLNFNSFHRQCGGKKNLLIFVKSKVYNQVFGGFTSIKLSIPSGDEELFYYHRDPNAFIFQLTKGTKHDQLKHKYRAIFHYKKDNLIGFGGGNDFYISEDSDTIGYSSSFFGRNRGSYCYTYQLPSSISENTSAGLKYLAGATLFQVSEMEVYQVSGFEFPLSEPLKTPR</sequence>
<feature type="coiled-coil region" evidence="5">
    <location>
        <begin position="159"/>
        <end position="186"/>
    </location>
</feature>
<comment type="subcellular location">
    <subcellularLocation>
        <location evidence="1">Mitochondrion</location>
    </subcellularLocation>
</comment>
<evidence type="ECO:0000256" key="6">
    <source>
        <dbReference type="SAM" id="MobiDB-lite"/>
    </source>
</evidence>
<evidence type="ECO:0000256" key="2">
    <source>
        <dbReference type="ARBA" id="ARBA00009540"/>
    </source>
</evidence>
<keyword evidence="5" id="KW-0175">Coiled coil</keyword>
<dbReference type="Pfam" id="PF07534">
    <property type="entry name" value="TLD"/>
    <property type="match status" value="1"/>
</dbReference>
<name>A0A8J8T754_HALGN</name>
<dbReference type="InterPro" id="IPR006571">
    <property type="entry name" value="TLDc_dom"/>
</dbReference>
<dbReference type="PANTHER" id="PTHR23354:SF62">
    <property type="entry name" value="MUSTARD, ISOFORM V"/>
    <property type="match status" value="1"/>
</dbReference>
<evidence type="ECO:0000256" key="1">
    <source>
        <dbReference type="ARBA" id="ARBA00004173"/>
    </source>
</evidence>
<dbReference type="AlphaFoldDB" id="A0A8J8T754"/>
<accession>A0A8J8T754</accession>
<dbReference type="PROSITE" id="PS51886">
    <property type="entry name" value="TLDC"/>
    <property type="match status" value="1"/>
</dbReference>
<keyword evidence="3" id="KW-0496">Mitochondrion</keyword>
<dbReference type="GO" id="GO:0005739">
    <property type="term" value="C:mitochondrion"/>
    <property type="evidence" value="ECO:0007669"/>
    <property type="project" value="UniProtKB-SubCell"/>
</dbReference>
<proteinExistence type="inferred from homology"/>
<reference evidence="8" key="1">
    <citation type="submission" date="2019-06" db="EMBL/GenBank/DDBJ databases">
        <authorList>
            <person name="Zheng W."/>
        </authorList>
    </citation>
    <scope>NUCLEOTIDE SEQUENCE</scope>
    <source>
        <strain evidence="8">QDHG01</strain>
    </source>
</reference>
<evidence type="ECO:0000313" key="9">
    <source>
        <dbReference type="Proteomes" id="UP000785679"/>
    </source>
</evidence>
<dbReference type="PANTHER" id="PTHR23354">
    <property type="entry name" value="NUCLEOLAR PROTEIN 7/ESTROGEN RECEPTOR COACTIVATOR-RELATED"/>
    <property type="match status" value="1"/>
</dbReference>
<feature type="compositionally biased region" description="Polar residues" evidence="6">
    <location>
        <begin position="127"/>
        <end position="136"/>
    </location>
</feature>
<dbReference type="EMBL" id="RRYP01003424">
    <property type="protein sequence ID" value="TNV83808.1"/>
    <property type="molecule type" value="Genomic_DNA"/>
</dbReference>
<evidence type="ECO:0000256" key="4">
    <source>
        <dbReference type="ARBA" id="ARBA00040604"/>
    </source>
</evidence>
<evidence type="ECO:0000256" key="3">
    <source>
        <dbReference type="ARBA" id="ARBA00023128"/>
    </source>
</evidence>
<evidence type="ECO:0000313" key="8">
    <source>
        <dbReference type="EMBL" id="TNV83808.1"/>
    </source>
</evidence>
<comment type="caution">
    <text evidence="8">The sequence shown here is derived from an EMBL/GenBank/DDBJ whole genome shotgun (WGS) entry which is preliminary data.</text>
</comment>
<feature type="compositionally biased region" description="Basic and acidic residues" evidence="6">
    <location>
        <begin position="114"/>
        <end position="126"/>
    </location>
</feature>
<comment type="similarity">
    <text evidence="2">Belongs to the OXR1 family.</text>
</comment>
<gene>
    <name evidence="8" type="ORF">FGO68_gene6930</name>
</gene>
<feature type="domain" description="TLDc" evidence="7">
    <location>
        <begin position="239"/>
        <end position="425"/>
    </location>
</feature>
<organism evidence="8 9">
    <name type="scientific">Halteria grandinella</name>
    <dbReference type="NCBI Taxonomy" id="5974"/>
    <lineage>
        <taxon>Eukaryota</taxon>
        <taxon>Sar</taxon>
        <taxon>Alveolata</taxon>
        <taxon>Ciliophora</taxon>
        <taxon>Intramacronucleata</taxon>
        <taxon>Spirotrichea</taxon>
        <taxon>Stichotrichia</taxon>
        <taxon>Sporadotrichida</taxon>
        <taxon>Halteriidae</taxon>
        <taxon>Halteria</taxon>
    </lineage>
</organism>
<evidence type="ECO:0000259" key="7">
    <source>
        <dbReference type="PROSITE" id="PS51886"/>
    </source>
</evidence>
<keyword evidence="9" id="KW-1185">Reference proteome</keyword>
<dbReference type="Proteomes" id="UP000785679">
    <property type="component" value="Unassembled WGS sequence"/>
</dbReference>